<keyword evidence="1" id="KW-0472">Membrane</keyword>
<organism evidence="2 3">
    <name type="scientific">Flavobacterium dankookense</name>
    <dbReference type="NCBI Taxonomy" id="706186"/>
    <lineage>
        <taxon>Bacteria</taxon>
        <taxon>Pseudomonadati</taxon>
        <taxon>Bacteroidota</taxon>
        <taxon>Flavobacteriia</taxon>
        <taxon>Flavobacteriales</taxon>
        <taxon>Flavobacteriaceae</taxon>
        <taxon>Flavobacterium</taxon>
    </lineage>
</organism>
<keyword evidence="1" id="KW-1133">Transmembrane helix</keyword>
<feature type="transmembrane region" description="Helical" evidence="1">
    <location>
        <begin position="198"/>
        <end position="220"/>
    </location>
</feature>
<dbReference type="EMBL" id="SNXR01000011">
    <property type="protein sequence ID" value="TDP60675.1"/>
    <property type="molecule type" value="Genomic_DNA"/>
</dbReference>
<name>A0A4R6QE57_9FLAO</name>
<evidence type="ECO:0000313" key="2">
    <source>
        <dbReference type="EMBL" id="TDP60675.1"/>
    </source>
</evidence>
<evidence type="ECO:0000256" key="1">
    <source>
        <dbReference type="SAM" id="Phobius"/>
    </source>
</evidence>
<dbReference type="Proteomes" id="UP000295260">
    <property type="component" value="Unassembled WGS sequence"/>
</dbReference>
<evidence type="ECO:0000313" key="3">
    <source>
        <dbReference type="Proteomes" id="UP000295260"/>
    </source>
</evidence>
<dbReference type="AlphaFoldDB" id="A0A4R6QE57"/>
<keyword evidence="3" id="KW-1185">Reference proteome</keyword>
<accession>A0A4R6QE57</accession>
<comment type="caution">
    <text evidence="2">The sequence shown here is derived from an EMBL/GenBank/DDBJ whole genome shotgun (WGS) entry which is preliminary data.</text>
</comment>
<gene>
    <name evidence="2" type="ORF">BC748_0271</name>
</gene>
<proteinExistence type="predicted"/>
<dbReference type="RefSeq" id="WP_246013984.1">
    <property type="nucleotide sequence ID" value="NZ_SNXR01000011.1"/>
</dbReference>
<feature type="transmembrane region" description="Helical" evidence="1">
    <location>
        <begin position="169"/>
        <end position="186"/>
    </location>
</feature>
<protein>
    <submittedName>
        <fullName evidence="2">Uncharacterized protein</fullName>
    </submittedName>
</protein>
<keyword evidence="1" id="KW-0812">Transmembrane</keyword>
<sequence length="238" mass="28096">MLINKVNLEKELISERKKFKSEMAILEDVKAIFAENEIERELIKQTLQEKSSTKTNQLKFDLLETDKIFHLEQIKKICIDYRFRFLDSSIFKNEIPEEAISKIRNLEKKHDTKLEGFKIVAPSKAFLLENYDDPLLFIPMGNDYFYLIHQWGNDMNSLRKWIVKPVKNISNFVITCVVVSLFLTVLTPSTELSKTVPMASLIIFLFIFKSIVAVTAYYFFMMGKNFNSEIWQRKYYNN</sequence>
<reference evidence="2 3" key="1">
    <citation type="submission" date="2019-03" db="EMBL/GenBank/DDBJ databases">
        <title>Genomic Encyclopedia of Archaeal and Bacterial Type Strains, Phase II (KMG-II): from individual species to whole genera.</title>
        <authorList>
            <person name="Goeker M."/>
        </authorList>
    </citation>
    <scope>NUCLEOTIDE SEQUENCE [LARGE SCALE GENOMIC DNA]</scope>
    <source>
        <strain evidence="2 3">DSM 25687</strain>
    </source>
</reference>